<comment type="catalytic activity">
    <reaction evidence="1">
        <text>a ubiquinone + NADH + 5 H(+)(in) = a ubiquinol + NAD(+) + 4 H(+)(out)</text>
        <dbReference type="Rhea" id="RHEA:29091"/>
        <dbReference type="Rhea" id="RHEA-COMP:9565"/>
        <dbReference type="Rhea" id="RHEA-COMP:9566"/>
        <dbReference type="ChEBI" id="CHEBI:15378"/>
        <dbReference type="ChEBI" id="CHEBI:16389"/>
        <dbReference type="ChEBI" id="CHEBI:17976"/>
        <dbReference type="ChEBI" id="CHEBI:57540"/>
        <dbReference type="ChEBI" id="CHEBI:57945"/>
        <dbReference type="EC" id="7.1.1.2"/>
    </reaction>
</comment>
<keyword evidence="1" id="KW-0249">Electron transport</keyword>
<dbReference type="PANTHER" id="PTHR43507">
    <property type="entry name" value="NADH-UBIQUINONE OXIDOREDUCTASE CHAIN 4"/>
    <property type="match status" value="1"/>
</dbReference>
<keyword evidence="1" id="KW-0520">NAD</keyword>
<dbReference type="GO" id="GO:0003954">
    <property type="term" value="F:NADH dehydrogenase activity"/>
    <property type="evidence" value="ECO:0007669"/>
    <property type="project" value="TreeGrafter"/>
</dbReference>
<keyword evidence="1" id="KW-1133">Transmembrane helix</keyword>
<keyword evidence="1" id="KW-0830">Ubiquinone</keyword>
<protein>
    <recommendedName>
        <fullName evidence="1">NADH-ubiquinone oxidoreductase chain 4</fullName>
        <ecNumber evidence="1">7.1.1.2</ecNumber>
    </recommendedName>
</protein>
<dbReference type="InterPro" id="IPR003918">
    <property type="entry name" value="NADH_UbQ_OxRdtase"/>
</dbReference>
<keyword evidence="1 3" id="KW-0496">Mitochondrion</keyword>
<gene>
    <name evidence="3" type="primary">nad4</name>
</gene>
<geneLocation type="mitochondrion" evidence="3"/>
<feature type="transmembrane region" description="Helical" evidence="1">
    <location>
        <begin position="178"/>
        <end position="202"/>
    </location>
</feature>
<keyword evidence="1" id="KW-0812">Transmembrane</keyword>
<sequence length="446" mass="48440">MCVWGPPSCGTYLIACTALLVWVDAHLSRVSAGTHSGYVMSWWCWDVWFVLDDFVVFGSVFVLVFSWQQSTTVSRCLVDTAEATLLLHAMLLLSTAVVLVDDILAFYGCFEVLLVLMYSYMLLRVYTYRAMYAMGLLVVYTVVGSSMMACSYILTYVLHGMTCYTVSMASSSYGMTLGVSTVLMHCGFFCKLPAYPLHVWLLDTHVESSTEGSVVLAGVYLKVGLLGWVRYALLVHPVVLQHVAPLTLVLGMAGSACLVAPMASSLDAKRFAAMSSVLHMQLICCCASWVHRILLLQGVMLQGIVHSWVASMLFSLAGDSYEVQGSRATKHLHVVGADAMKWLMVLLMNSGYPCCMAYVAEYLLLGHTAQCSAWLSMLIAVCASGLAVVGTMAWMHTALGRGRMHLGVHVLSQGLVAHTHGSVLVVLLGSTLLGSSVLLSWSTTPC</sequence>
<dbReference type="GO" id="GO:0042773">
    <property type="term" value="P:ATP synthesis coupled electron transport"/>
    <property type="evidence" value="ECO:0007669"/>
    <property type="project" value="InterPro"/>
</dbReference>
<dbReference type="InterPro" id="IPR001750">
    <property type="entry name" value="ND/Mrp_TM"/>
</dbReference>
<proteinExistence type="inferred from homology"/>
<evidence type="ECO:0000313" key="3">
    <source>
        <dbReference type="EMBL" id="APQ44786.1"/>
    </source>
</evidence>
<feature type="transmembrane region" description="Helical" evidence="1">
    <location>
        <begin position="339"/>
        <end position="360"/>
    </location>
</feature>
<feature type="transmembrane region" description="Helical" evidence="1">
    <location>
        <begin position="415"/>
        <end position="441"/>
    </location>
</feature>
<comment type="function">
    <text evidence="1">Core subunit of the mitochondrial membrane respiratory chain NADH dehydrogenase (Complex I) which catalyzes electron transfer from NADH through the respiratory chain, using ubiquinone as an electron acceptor. Essential for the catalytic activity and assembly of complex I.</text>
</comment>
<dbReference type="Pfam" id="PF00361">
    <property type="entry name" value="Proton_antipo_M"/>
    <property type="match status" value="1"/>
</dbReference>
<dbReference type="EMBL" id="KU341367">
    <property type="protein sequence ID" value="APQ44786.1"/>
    <property type="molecule type" value="Transcribed_RNA"/>
</dbReference>
<feature type="transmembrane region" description="Helical" evidence="1">
    <location>
        <begin position="135"/>
        <end position="158"/>
    </location>
</feature>
<dbReference type="PANTHER" id="PTHR43507:SF1">
    <property type="entry name" value="NADH-UBIQUINONE OXIDOREDUCTASE CHAIN 4"/>
    <property type="match status" value="1"/>
</dbReference>
<dbReference type="GO" id="GO:0048039">
    <property type="term" value="F:ubiquinone binding"/>
    <property type="evidence" value="ECO:0007669"/>
    <property type="project" value="TreeGrafter"/>
</dbReference>
<evidence type="ECO:0000256" key="1">
    <source>
        <dbReference type="RuleBase" id="RU003297"/>
    </source>
</evidence>
<comment type="similarity">
    <text evidence="1">Belongs to the complex I subunit 4 family.</text>
</comment>
<dbReference type="EC" id="7.1.1.2" evidence="1"/>
<keyword evidence="1" id="KW-0472">Membrane</keyword>
<organism evidence="3">
    <name type="scientific">Diplonema papillatum</name>
    <dbReference type="NCBI Taxonomy" id="91374"/>
    <lineage>
        <taxon>Eukaryota</taxon>
        <taxon>Discoba</taxon>
        <taxon>Euglenozoa</taxon>
        <taxon>Diplonemea</taxon>
        <taxon>Diplonemidae</taxon>
        <taxon>Diplonema</taxon>
    </lineage>
</organism>
<keyword evidence="1" id="KW-0813">Transport</keyword>
<feature type="transmembrane region" description="Helical" evidence="1">
    <location>
        <begin position="296"/>
        <end position="318"/>
    </location>
</feature>
<accession>A0A1L6C3Z4</accession>
<dbReference type="GO" id="GO:0008137">
    <property type="term" value="F:NADH dehydrogenase (ubiquinone) activity"/>
    <property type="evidence" value="ECO:0007669"/>
    <property type="project" value="UniProtKB-UniRule"/>
</dbReference>
<comment type="subcellular location">
    <subcellularLocation>
        <location evidence="1">Mitochondrion membrane</location>
        <topology evidence="1">Multi-pass membrane protein</topology>
    </subcellularLocation>
</comment>
<feature type="transmembrane region" description="Helical" evidence="1">
    <location>
        <begin position="47"/>
        <end position="65"/>
    </location>
</feature>
<name>A0A1L6C3Z4_9EUGL</name>
<feature type="transmembrane region" description="Helical" evidence="1">
    <location>
        <begin position="372"/>
        <end position="394"/>
    </location>
</feature>
<reference evidence="3" key="1">
    <citation type="journal article" date="2016" name="Nucleic Acids Res.">
        <title>Novel modes of RNA editing in mitochondria.</title>
        <authorList>
            <person name="Moreira S."/>
            <person name="Valach M."/>
            <person name="Aoulad-Aissa M."/>
            <person name="Otto C."/>
            <person name="Burger G."/>
        </authorList>
    </citation>
    <scope>NUCLEOTIDE SEQUENCE</scope>
    <source>
        <strain evidence="3">ATCC 50162</strain>
    </source>
</reference>
<dbReference type="GO" id="GO:0015990">
    <property type="term" value="P:electron transport coupled proton transport"/>
    <property type="evidence" value="ECO:0007669"/>
    <property type="project" value="TreeGrafter"/>
</dbReference>
<feature type="transmembrane region" description="Helical" evidence="1">
    <location>
        <begin position="239"/>
        <end position="259"/>
    </location>
</feature>
<feature type="transmembrane region" description="Helical" evidence="1">
    <location>
        <begin position="104"/>
        <end position="123"/>
    </location>
</feature>
<feature type="transmembrane region" description="Helical" evidence="1">
    <location>
        <begin position="77"/>
        <end position="98"/>
    </location>
</feature>
<dbReference type="AlphaFoldDB" id="A0A1L6C3Z4"/>
<feature type="domain" description="NADH:quinone oxidoreductase/Mrp antiporter transmembrane" evidence="2">
    <location>
        <begin position="101"/>
        <end position="386"/>
    </location>
</feature>
<evidence type="ECO:0000259" key="2">
    <source>
        <dbReference type="Pfam" id="PF00361"/>
    </source>
</evidence>
<keyword evidence="1" id="KW-0679">Respiratory chain</keyword>
<dbReference type="PRINTS" id="PR01437">
    <property type="entry name" value="NUOXDRDTASE4"/>
</dbReference>
<feature type="transmembrane region" description="Helical" evidence="1">
    <location>
        <begin position="214"/>
        <end position="233"/>
    </location>
</feature>
<dbReference type="GO" id="GO:0031966">
    <property type="term" value="C:mitochondrial membrane"/>
    <property type="evidence" value="ECO:0007669"/>
    <property type="project" value="UniProtKB-SubCell"/>
</dbReference>